<proteinExistence type="predicted"/>
<organism evidence="2">
    <name type="scientific">hydrothermal vent metagenome</name>
    <dbReference type="NCBI Taxonomy" id="652676"/>
    <lineage>
        <taxon>unclassified sequences</taxon>
        <taxon>metagenomes</taxon>
        <taxon>ecological metagenomes</taxon>
    </lineage>
</organism>
<sequence>MKSYQSGVCLFLFLFLGLWFTVSAGAEDLDRSFGDQGQVATSVGHVGDQAHAVVVQPDGKIVVGGSSSNSADLDFAVIRYNPDGILDSSFNSDGMVTTAVGRGDDEISALAVQDDGRILAAGYSVNGTARDFALVRYNVDGSLDADFGREGMVVTPVGNGDDEITSMAVDRQGRIVVAGYTTGTLGRAVAVGRYLADGSPDVSFGDQGITLTGIGKDALARSMVLDPKGRIIVAGSYTDDSGQPGVVLLRYLSSGVLDTTFGTDGVAVSADERPGEGFGVRLQDDGAILVAGSVGDKGSRDTALFRFTADGRPDLSFAENGVLVSSVSPGDDMALAVAVQNDTISVSGFSTTTDGKRDFLFMTYGNGVSGSTDGTASATDPDPAADYGVVIGELRVEDSAAGYQAEMTSGTRSPDQGIVTTTSFGSADDVGDALALQPDGKAVVAGFAGDGGATSFAVARYTAVNAANINSPGFTATWIVTKGVNNVTRTGAITGGTIEADSGVTITQRGVVFSIAPDPVLKSGNTGGGGDAQAPVISNTTPADFATGATVTLSVDTDENATCKYSTTAGTVYDSMSSTFETTGTTQHEQNLDVLSDGTHTYWIRCQDAAGHANTSDFEVSFTVGAGTTAFSGNLGGLFAATAHAADTSTTTATTATSQQGFSSTADNFVDEGSTNDGSGPGSFSSIIKNLKPGTSYFVRAYAQTSDGRVYYGNQNIFRTADACFIATAAYGTIINPYVRLLRDFRDRYLLTNHAGRAFVRLYYHYSPPVADYIASRSILRLIVRILLLPLIGMSWLALNFDFSGLLLLTALGVMPCLLLRRAWSRHKSC</sequence>
<name>A0A3B0V6Y5_9ZZZZ</name>
<feature type="transmembrane region" description="Helical" evidence="1">
    <location>
        <begin position="805"/>
        <end position="824"/>
    </location>
</feature>
<reference evidence="2" key="1">
    <citation type="submission" date="2018-06" db="EMBL/GenBank/DDBJ databases">
        <authorList>
            <person name="Zhirakovskaya E."/>
        </authorList>
    </citation>
    <scope>NUCLEOTIDE SEQUENCE</scope>
</reference>
<dbReference type="SUPFAM" id="SSF101898">
    <property type="entry name" value="NHL repeat"/>
    <property type="match status" value="1"/>
</dbReference>
<evidence type="ECO:0000256" key="1">
    <source>
        <dbReference type="SAM" id="Phobius"/>
    </source>
</evidence>
<keyword evidence="1" id="KW-0472">Membrane</keyword>
<dbReference type="InterPro" id="IPR013431">
    <property type="entry name" value="Delta_60_rpt"/>
</dbReference>
<dbReference type="EMBL" id="UOEY01000028">
    <property type="protein sequence ID" value="VAW36680.1"/>
    <property type="molecule type" value="Genomic_DNA"/>
</dbReference>
<dbReference type="Gene3D" id="2.80.10.50">
    <property type="match status" value="2"/>
</dbReference>
<dbReference type="NCBIfam" id="TIGR02608">
    <property type="entry name" value="delta_60_rpt"/>
    <property type="match status" value="6"/>
</dbReference>
<dbReference type="NCBIfam" id="NF041770">
    <property type="entry name" value="CFI_box_CTERM"/>
    <property type="match status" value="1"/>
</dbReference>
<evidence type="ECO:0008006" key="3">
    <source>
        <dbReference type="Google" id="ProtNLM"/>
    </source>
</evidence>
<protein>
    <recommendedName>
        <fullName evidence="3">Fibronectin type-III domain-containing protein</fullName>
    </recommendedName>
</protein>
<accession>A0A3B0V6Y5</accession>
<keyword evidence="1" id="KW-1133">Transmembrane helix</keyword>
<gene>
    <name evidence="2" type="ORF">MNBD_DELTA04-1423</name>
</gene>
<dbReference type="AlphaFoldDB" id="A0A3B0V6Y5"/>
<keyword evidence="1" id="KW-0812">Transmembrane</keyword>
<feature type="transmembrane region" description="Helical" evidence="1">
    <location>
        <begin position="717"/>
        <end position="739"/>
    </location>
</feature>
<dbReference type="Pfam" id="PF17164">
    <property type="entry name" value="DUF5122"/>
    <property type="match status" value="6"/>
</dbReference>
<evidence type="ECO:0000313" key="2">
    <source>
        <dbReference type="EMBL" id="VAW36680.1"/>
    </source>
</evidence>
<dbReference type="InterPro" id="IPR049886">
    <property type="entry name" value="CFI_box_CTERM_dom"/>
</dbReference>
<feature type="transmembrane region" description="Helical" evidence="1">
    <location>
        <begin position="782"/>
        <end position="799"/>
    </location>
</feature>